<dbReference type="PANTHER" id="PTHR21517">
    <property type="entry name" value="APICAL JUNCTION COMPONENT 1 HOMOLOG"/>
    <property type="match status" value="1"/>
</dbReference>
<gene>
    <name evidence="7" type="ORF">NTJ_14143</name>
</gene>
<dbReference type="Pfam" id="PF26649">
    <property type="entry name" value="Ajm-1"/>
    <property type="match status" value="1"/>
</dbReference>
<organism evidence="7 8">
    <name type="scientific">Nesidiocoris tenuis</name>
    <dbReference type="NCBI Taxonomy" id="355587"/>
    <lineage>
        <taxon>Eukaryota</taxon>
        <taxon>Metazoa</taxon>
        <taxon>Ecdysozoa</taxon>
        <taxon>Arthropoda</taxon>
        <taxon>Hexapoda</taxon>
        <taxon>Insecta</taxon>
        <taxon>Pterygota</taxon>
        <taxon>Neoptera</taxon>
        <taxon>Paraneoptera</taxon>
        <taxon>Hemiptera</taxon>
        <taxon>Heteroptera</taxon>
        <taxon>Panheteroptera</taxon>
        <taxon>Cimicomorpha</taxon>
        <taxon>Miridae</taxon>
        <taxon>Dicyphina</taxon>
        <taxon>Nesidiocoris</taxon>
    </lineage>
</organism>
<dbReference type="EMBL" id="AP028920">
    <property type="protein sequence ID" value="BET01329.1"/>
    <property type="molecule type" value="Genomic_DNA"/>
</dbReference>
<keyword evidence="3" id="KW-0862">Zinc</keyword>
<name>A0ABN7BAJ2_9HEMI</name>
<evidence type="ECO:0000313" key="7">
    <source>
        <dbReference type="EMBL" id="BET01329.1"/>
    </source>
</evidence>
<proteinExistence type="predicted"/>
<dbReference type="InterPro" id="IPR058586">
    <property type="entry name" value="Ajm-1"/>
</dbReference>
<feature type="region of interest" description="Disordered" evidence="5">
    <location>
        <begin position="83"/>
        <end position="112"/>
    </location>
</feature>
<evidence type="ECO:0000256" key="2">
    <source>
        <dbReference type="ARBA" id="ARBA00022771"/>
    </source>
</evidence>
<evidence type="ECO:0000256" key="5">
    <source>
        <dbReference type="SAM" id="MobiDB-lite"/>
    </source>
</evidence>
<feature type="region of interest" description="Disordered" evidence="5">
    <location>
        <begin position="1"/>
        <end position="31"/>
    </location>
</feature>
<evidence type="ECO:0000259" key="6">
    <source>
        <dbReference type="PROSITE" id="PS50865"/>
    </source>
</evidence>
<protein>
    <submittedName>
        <fullName evidence="7">Chromosome 9 open reading frame 172</fullName>
    </submittedName>
</protein>
<sequence length="454" mass="50367">MPGVSVSGVSGDGEGSRRPSPGSTTMEDVLDSLLGLASSTSRSPSPSVAHRSCSDLTNHLAVSASNRTTDNEPIYAEVRRHSDCNASDVSPQTQNCTNRPQTQNYASSGNAADNEPIYAEVRRHSDCNDGGRGRRVSFDMAVAEGEIVRCRYNKCNRTASLSEAKKTYKTCHNCTHVYCSRECRRAHWEKHRKTCLHSRVGALCRKVMSNIKEDEEALQHVSLIARRGYLSKGRGAVKVLFCRPKNAEDFIAEGKARLGEPSYVKWTDLQTDEIGKEMYDELVRLCKVYNPDTRLVLYVVVCVVSEVPSTGGAVKWEMQMVSRCAKLKLAAGLQAAGESQAEPETLILTSLPGARDQGTRKARQISFTNIQRHLRQRGISLRKQFPEVYQRLCAYVEGTERFVPVTIYPRDVASGKNFMCIIMPDAEPEKLELIPKNSDRVQTIDVSVDPDSTV</sequence>
<dbReference type="InterPro" id="IPR002893">
    <property type="entry name" value="Znf_MYND"/>
</dbReference>
<keyword evidence="1" id="KW-0479">Metal-binding</keyword>
<evidence type="ECO:0000256" key="1">
    <source>
        <dbReference type="ARBA" id="ARBA00022723"/>
    </source>
</evidence>
<keyword evidence="2 4" id="KW-0863">Zinc-finger</keyword>
<feature type="domain" description="MYND-type" evidence="6">
    <location>
        <begin position="152"/>
        <end position="195"/>
    </location>
</feature>
<evidence type="ECO:0000256" key="3">
    <source>
        <dbReference type="ARBA" id="ARBA00022833"/>
    </source>
</evidence>
<dbReference type="InterPro" id="IPR038825">
    <property type="entry name" value="Apical_junction"/>
</dbReference>
<accession>A0ABN7BAJ2</accession>
<dbReference type="PANTHER" id="PTHR21517:SF3">
    <property type="entry name" value="APICAL JUNCTION COMPONENT 1 HOMOLOG"/>
    <property type="match status" value="1"/>
</dbReference>
<dbReference type="Gene3D" id="6.10.140.2220">
    <property type="match status" value="1"/>
</dbReference>
<dbReference type="Proteomes" id="UP001307889">
    <property type="component" value="Chromosome 12"/>
</dbReference>
<evidence type="ECO:0000256" key="4">
    <source>
        <dbReference type="PROSITE-ProRule" id="PRU00134"/>
    </source>
</evidence>
<dbReference type="SUPFAM" id="SSF144232">
    <property type="entry name" value="HIT/MYND zinc finger-like"/>
    <property type="match status" value="1"/>
</dbReference>
<feature type="compositionally biased region" description="Polar residues" evidence="5">
    <location>
        <begin position="84"/>
        <end position="111"/>
    </location>
</feature>
<dbReference type="PROSITE" id="PS50865">
    <property type="entry name" value="ZF_MYND_2"/>
    <property type="match status" value="1"/>
</dbReference>
<evidence type="ECO:0000313" key="8">
    <source>
        <dbReference type="Proteomes" id="UP001307889"/>
    </source>
</evidence>
<keyword evidence="8" id="KW-1185">Reference proteome</keyword>
<reference evidence="7 8" key="1">
    <citation type="submission" date="2023-09" db="EMBL/GenBank/DDBJ databases">
        <title>Nesidiocoris tenuis whole genome shotgun sequence.</title>
        <authorList>
            <person name="Shibata T."/>
            <person name="Shimoda M."/>
            <person name="Kobayashi T."/>
            <person name="Uehara T."/>
        </authorList>
    </citation>
    <scope>NUCLEOTIDE SEQUENCE [LARGE SCALE GENOMIC DNA]</scope>
    <source>
        <strain evidence="7 8">Japan</strain>
    </source>
</reference>